<evidence type="ECO:0000256" key="1">
    <source>
        <dbReference type="ARBA" id="ARBA00006712"/>
    </source>
</evidence>
<feature type="region of interest" description="Disordered" evidence="3">
    <location>
        <begin position="248"/>
        <end position="273"/>
    </location>
</feature>
<reference evidence="6 7" key="1">
    <citation type="submission" date="2018-04" db="EMBL/GenBank/DDBJ databases">
        <title>The genome of golden apple snail Pomacea canaliculata provides insight into stress tolerance and invasive adaptation.</title>
        <authorList>
            <person name="Liu C."/>
            <person name="Liu B."/>
            <person name="Ren Y."/>
            <person name="Zhang Y."/>
            <person name="Wang H."/>
            <person name="Li S."/>
            <person name="Jiang F."/>
            <person name="Yin L."/>
            <person name="Zhang G."/>
            <person name="Qian W."/>
            <person name="Fan W."/>
        </authorList>
    </citation>
    <scope>NUCLEOTIDE SEQUENCE [LARGE SCALE GENOMIC DNA]</scope>
    <source>
        <strain evidence="6">SZHN2017</strain>
        <tissue evidence="6">Muscle</tissue>
    </source>
</reference>
<dbReference type="OrthoDB" id="338814at2759"/>
<dbReference type="InterPro" id="IPR016024">
    <property type="entry name" value="ARM-type_fold"/>
</dbReference>
<feature type="domain" description="Protein HGH1 C-terminal" evidence="5">
    <location>
        <begin position="281"/>
        <end position="335"/>
    </location>
</feature>
<proteinExistence type="inferred from homology"/>
<dbReference type="AlphaFoldDB" id="A0A2T7PI10"/>
<evidence type="ECO:0000313" key="7">
    <source>
        <dbReference type="Proteomes" id="UP000245119"/>
    </source>
</evidence>
<name>A0A2T7PI10_POMCA</name>
<comment type="caution">
    <text evidence="6">The sequence shown here is derived from an EMBL/GenBank/DDBJ whole genome shotgun (WGS) entry which is preliminary data.</text>
</comment>
<evidence type="ECO:0000256" key="3">
    <source>
        <dbReference type="SAM" id="MobiDB-lite"/>
    </source>
</evidence>
<dbReference type="OMA" id="MCILLTN"/>
<dbReference type="InterPro" id="IPR007206">
    <property type="entry name" value="Protein_HGH1_C"/>
</dbReference>
<accession>A0A2T7PI10</accession>
<evidence type="ECO:0000259" key="4">
    <source>
        <dbReference type="Pfam" id="PF04063"/>
    </source>
</evidence>
<dbReference type="PANTHER" id="PTHR13387:SF9">
    <property type="entry name" value="PROTEIN HGH1 HOMOLOG"/>
    <property type="match status" value="1"/>
</dbReference>
<dbReference type="InterPro" id="IPR011989">
    <property type="entry name" value="ARM-like"/>
</dbReference>
<dbReference type="Proteomes" id="UP000245119">
    <property type="component" value="Linkage Group LG4"/>
</dbReference>
<evidence type="ECO:0000313" key="6">
    <source>
        <dbReference type="EMBL" id="PVD33066.1"/>
    </source>
</evidence>
<protein>
    <recommendedName>
        <fullName evidence="2">Protein HGH1 homolog</fullName>
    </recommendedName>
</protein>
<dbReference type="PANTHER" id="PTHR13387">
    <property type="entry name" value="PROTEIN HGH1 HOMOLOG"/>
    <property type="match status" value="1"/>
</dbReference>
<evidence type="ECO:0000256" key="2">
    <source>
        <dbReference type="ARBA" id="ARBA00014076"/>
    </source>
</evidence>
<evidence type="ECO:0000259" key="5">
    <source>
        <dbReference type="Pfam" id="PF04064"/>
    </source>
</evidence>
<organism evidence="6 7">
    <name type="scientific">Pomacea canaliculata</name>
    <name type="common">Golden apple snail</name>
    <dbReference type="NCBI Taxonomy" id="400727"/>
    <lineage>
        <taxon>Eukaryota</taxon>
        <taxon>Metazoa</taxon>
        <taxon>Spiralia</taxon>
        <taxon>Lophotrochozoa</taxon>
        <taxon>Mollusca</taxon>
        <taxon>Gastropoda</taxon>
        <taxon>Caenogastropoda</taxon>
        <taxon>Architaenioglossa</taxon>
        <taxon>Ampullarioidea</taxon>
        <taxon>Ampullariidae</taxon>
        <taxon>Pomacea</taxon>
    </lineage>
</organism>
<dbReference type="Pfam" id="PF04063">
    <property type="entry name" value="DUF383"/>
    <property type="match status" value="1"/>
</dbReference>
<sequence length="356" mass="40020">MEISDEYIEKELLPLLKPCARPDVKRLAISYILGMTGDTQGKTLIGEKLKFVEAIVSLAADEDHVVRKDAVSCLVNVTADETVTSSLVQTDGFTDITVKLLQLALDHTYDQADAMCGLLSNLTRSIDGAVKVAEIVLKVEEVGLKRFVQAISNIDFNKNANMNQLPAVLMNLAQVQDVRQELVLHHEDLLQNLLPFMSFAPSVIRRRGIIGIVKNCCFEYDLHSVLLGPEVDLLPRLLLPLAGPEEFDEDDMERLPPDLQYLPPTQTREPDPESRKMLVQALTKLSSTRSGRAYLKEKNAYVILRELHKWEKVEDNLSTLMDLIDILIADEPQEGMEDLHKVEIPLDIAKKFEENP</sequence>
<dbReference type="InterPro" id="IPR039717">
    <property type="entry name" value="Hgh1"/>
</dbReference>
<dbReference type="EMBL" id="PZQS01000004">
    <property type="protein sequence ID" value="PVD33066.1"/>
    <property type="molecule type" value="Genomic_DNA"/>
</dbReference>
<dbReference type="InterPro" id="IPR007205">
    <property type="entry name" value="Protein_HGH1_N"/>
</dbReference>
<dbReference type="STRING" id="400727.A0A2T7PI10"/>
<dbReference type="Pfam" id="PF04064">
    <property type="entry name" value="DUF384"/>
    <property type="match status" value="1"/>
</dbReference>
<feature type="domain" description="Protein HGH1 N-terminal" evidence="4">
    <location>
        <begin position="105"/>
        <end position="275"/>
    </location>
</feature>
<dbReference type="SUPFAM" id="SSF48371">
    <property type="entry name" value="ARM repeat"/>
    <property type="match status" value="1"/>
</dbReference>
<comment type="similarity">
    <text evidence="1">Belongs to the HGH1 family.</text>
</comment>
<keyword evidence="7" id="KW-1185">Reference proteome</keyword>
<gene>
    <name evidence="6" type="ORF">C0Q70_08515</name>
</gene>
<dbReference type="Gene3D" id="1.25.10.10">
    <property type="entry name" value="Leucine-rich Repeat Variant"/>
    <property type="match status" value="1"/>
</dbReference>